<evidence type="ECO:0008006" key="3">
    <source>
        <dbReference type="Google" id="ProtNLM"/>
    </source>
</evidence>
<dbReference type="EMBL" id="BAABJJ010000014">
    <property type="protein sequence ID" value="GAA4942199.1"/>
    <property type="molecule type" value="Genomic_DNA"/>
</dbReference>
<accession>A0ABP9GK31</accession>
<dbReference type="SUPFAM" id="SSF49785">
    <property type="entry name" value="Galactose-binding domain-like"/>
    <property type="match status" value="1"/>
</dbReference>
<evidence type="ECO:0000313" key="2">
    <source>
        <dbReference type="Proteomes" id="UP001501302"/>
    </source>
</evidence>
<dbReference type="Gene3D" id="2.60.120.260">
    <property type="entry name" value="Galactose-binding domain-like"/>
    <property type="match status" value="2"/>
</dbReference>
<organism evidence="1 2">
    <name type="scientific">Algibacter agarivorans</name>
    <dbReference type="NCBI Taxonomy" id="1109741"/>
    <lineage>
        <taxon>Bacteria</taxon>
        <taxon>Pseudomonadati</taxon>
        <taxon>Bacteroidota</taxon>
        <taxon>Flavobacteriia</taxon>
        <taxon>Flavobacteriales</taxon>
        <taxon>Flavobacteriaceae</taxon>
        <taxon>Algibacter</taxon>
    </lineage>
</organism>
<proteinExistence type="predicted"/>
<comment type="caution">
    <text evidence="1">The sequence shown here is derived from an EMBL/GenBank/DDBJ whole genome shotgun (WGS) entry which is preliminary data.</text>
</comment>
<keyword evidence="2" id="KW-1185">Reference proteome</keyword>
<sequence length="731" mass="80888">MSCAEDDNDLSFIDKVEAPSEVSAVFKPTLDEDSGNLGLISITPNAIGAASYNINFGDGTEMLAEVIQGESVVHQYAELPEGEFYDVIIEAVGITGLTTTGTESLPVVYEAPEMSCVLNENIEISNDIAISKEVDVTVTAKYGISYEVYFGEPGKDEPKTANNGEPLDYQYQEAGTYTIRVVAMSASSQTTECVFDFEVTAILQPLASAKAPPFRQTSDVISVFSDKANYEYNLANDLFPYWDQGANWNVGQFLIENATYTDTIVRYTGLTYQGVQLGAEIDASEMEFLHLDIWTADDNDAQVSPISASTGTNQYDLALTANEWTSFDIPLSYFIDGGMSMSDIAQFMFLGAPNGGAIFVDNIYFWREASSYTPLLFDDFEGNGNITTWDGDQAGLNTDFVNPYVNADNFSDTVLEYQDTGGQYANVQFLRDSKFDLSAGKSVFSLKIYVPSSGITGSQTNQVSLKLQNSELGPNLWQTQTYIIKEIVLDEWQVVTFDFENDNWINQNNNGTDPDPVDRTDLDKVVIQVNGENNNDNVIAYIDDFNYGTTQPADSPPSPRDGFEGKGTITTWVEDQAGLDTDFANPFMDANNNSPTVLEYQDTGGQYANVQFTVTPKFDLMAKSKFTLKIYVPSSGITGSQENNISLKLQNSELGPNVWQTQTFIIKPIVLDAWQEITFDFVNDDWINQNNNGPDPDPIDRTDLDKVVIQVNGENNNDNVIAYIDNFNYHK</sequence>
<dbReference type="InterPro" id="IPR008979">
    <property type="entry name" value="Galactose-bd-like_sf"/>
</dbReference>
<name>A0ABP9GK31_9FLAO</name>
<reference evidence="2" key="1">
    <citation type="journal article" date="2019" name="Int. J. Syst. Evol. Microbiol.">
        <title>The Global Catalogue of Microorganisms (GCM) 10K type strain sequencing project: providing services to taxonomists for standard genome sequencing and annotation.</title>
        <authorList>
            <consortium name="The Broad Institute Genomics Platform"/>
            <consortium name="The Broad Institute Genome Sequencing Center for Infectious Disease"/>
            <person name="Wu L."/>
            <person name="Ma J."/>
        </authorList>
    </citation>
    <scope>NUCLEOTIDE SEQUENCE [LARGE SCALE GENOMIC DNA]</scope>
    <source>
        <strain evidence="2">JCM 18285</strain>
    </source>
</reference>
<gene>
    <name evidence="1" type="ORF">GCM10023314_14120</name>
</gene>
<dbReference type="Proteomes" id="UP001501302">
    <property type="component" value="Unassembled WGS sequence"/>
</dbReference>
<protein>
    <recommendedName>
        <fullName evidence="3">PKD domain-containing protein</fullName>
    </recommendedName>
</protein>
<evidence type="ECO:0000313" key="1">
    <source>
        <dbReference type="EMBL" id="GAA4942199.1"/>
    </source>
</evidence>